<dbReference type="RefSeq" id="WP_075079389.1">
    <property type="nucleotide sequence ID" value="NZ_BDCO01000002.1"/>
</dbReference>
<sequence>MPSKASPIHFITGSDESAVKKAASALVQKLAPGADAFGLETIDGAVDTVDAAATAIQSTMQALLTMPFLAGAKLVWLKSATFLSDSVMGRSETVADNLESLSKLLTEGLPDGITFVFSAPQPDKRRGIYKTLTKLAQTTVHDLPDLGFNAGEEEMIEWTTSRVHARDLQMSPAAIEALTARVGLDTRQLDTELEKLETAFGKSRAIEAEDIRNLVPQTREGGIFDLSEAVSRRDLPLALDTLAQLFRQGEKGVGILLASIVPTVRNLLLAKDLITRHKVPPPSQPHFFASSLKRLPESALSHLPKKKDGTLNAYPLGIAAMNASHYTLPELEAGFAACAEANQRLLSGSLNDETIITRLLIGLMARKAH</sequence>
<dbReference type="NCBIfam" id="TIGR01128">
    <property type="entry name" value="holA"/>
    <property type="match status" value="1"/>
</dbReference>
<keyword evidence="3" id="KW-0235">DNA replication</keyword>
<evidence type="ECO:0000313" key="7">
    <source>
        <dbReference type="Proteomes" id="UP000076023"/>
    </source>
</evidence>
<dbReference type="InterPro" id="IPR010372">
    <property type="entry name" value="DNA_pol3_delta_N"/>
</dbReference>
<keyword evidence="4" id="KW-0239">DNA-directed DNA polymerase</keyword>
<dbReference type="EMBL" id="BDCO01000002">
    <property type="protein sequence ID" value="GAT33687.1"/>
    <property type="molecule type" value="Genomic_DNA"/>
</dbReference>
<dbReference type="OrthoDB" id="9769666at2"/>
<dbReference type="GO" id="GO:0003677">
    <property type="term" value="F:DNA binding"/>
    <property type="evidence" value="ECO:0007669"/>
    <property type="project" value="InterPro"/>
</dbReference>
<dbReference type="PANTHER" id="PTHR34388">
    <property type="entry name" value="DNA POLYMERASE III SUBUNIT DELTA"/>
    <property type="match status" value="1"/>
</dbReference>
<dbReference type="GO" id="GO:0006261">
    <property type="term" value="P:DNA-templated DNA replication"/>
    <property type="evidence" value="ECO:0007669"/>
    <property type="project" value="TreeGrafter"/>
</dbReference>
<dbReference type="Pfam" id="PF06144">
    <property type="entry name" value="DNA_pol3_delta"/>
    <property type="match status" value="1"/>
</dbReference>
<dbReference type="GO" id="GO:0009360">
    <property type="term" value="C:DNA polymerase III complex"/>
    <property type="evidence" value="ECO:0007669"/>
    <property type="project" value="InterPro"/>
</dbReference>
<dbReference type="InterPro" id="IPR005790">
    <property type="entry name" value="DNA_polIII_delta"/>
</dbReference>
<reference evidence="7" key="1">
    <citation type="journal article" date="2017" name="Genome Announc.">
        <title>Draft Genome Sequence of Terrimicrobium sacchariphilum NM-5T, a Facultative Anaerobic Soil Bacterium of the Class Spartobacteria.</title>
        <authorList>
            <person name="Qiu Y.L."/>
            <person name="Tourlousse D.M."/>
            <person name="Matsuura N."/>
            <person name="Ohashi A."/>
            <person name="Sekiguchi Y."/>
        </authorList>
    </citation>
    <scope>NUCLEOTIDE SEQUENCE [LARGE SCALE GENOMIC DNA]</scope>
    <source>
        <strain evidence="7">NM-5</strain>
    </source>
</reference>
<feature type="domain" description="DNA polymerase III delta N-terminal" evidence="5">
    <location>
        <begin position="9"/>
        <end position="136"/>
    </location>
</feature>
<dbReference type="Gene3D" id="3.40.50.300">
    <property type="entry name" value="P-loop containing nucleotide triphosphate hydrolases"/>
    <property type="match status" value="1"/>
</dbReference>
<keyword evidence="2" id="KW-0548">Nucleotidyltransferase</keyword>
<comment type="caution">
    <text evidence="6">The sequence shown here is derived from an EMBL/GenBank/DDBJ whole genome shotgun (WGS) entry which is preliminary data.</text>
</comment>
<evidence type="ECO:0000256" key="2">
    <source>
        <dbReference type="ARBA" id="ARBA00022695"/>
    </source>
</evidence>
<evidence type="ECO:0000256" key="4">
    <source>
        <dbReference type="ARBA" id="ARBA00022932"/>
    </source>
</evidence>
<accession>A0A146GA60</accession>
<evidence type="ECO:0000259" key="5">
    <source>
        <dbReference type="Pfam" id="PF06144"/>
    </source>
</evidence>
<dbReference type="InterPro" id="IPR027417">
    <property type="entry name" value="P-loop_NTPase"/>
</dbReference>
<dbReference type="SUPFAM" id="SSF52540">
    <property type="entry name" value="P-loop containing nucleoside triphosphate hydrolases"/>
    <property type="match status" value="1"/>
</dbReference>
<evidence type="ECO:0000256" key="1">
    <source>
        <dbReference type="ARBA" id="ARBA00022679"/>
    </source>
</evidence>
<evidence type="ECO:0000256" key="3">
    <source>
        <dbReference type="ARBA" id="ARBA00022705"/>
    </source>
</evidence>
<dbReference type="InParanoid" id="A0A146GA60"/>
<dbReference type="Proteomes" id="UP000076023">
    <property type="component" value="Unassembled WGS sequence"/>
</dbReference>
<dbReference type="AlphaFoldDB" id="A0A146GA60"/>
<dbReference type="Gene3D" id="1.10.8.60">
    <property type="match status" value="1"/>
</dbReference>
<gene>
    <name evidence="6" type="ORF">TSACC_22104</name>
</gene>
<evidence type="ECO:0000313" key="6">
    <source>
        <dbReference type="EMBL" id="GAT33687.1"/>
    </source>
</evidence>
<proteinExistence type="predicted"/>
<dbReference type="STRING" id="690879.TSACC_22104"/>
<dbReference type="GO" id="GO:0003887">
    <property type="term" value="F:DNA-directed DNA polymerase activity"/>
    <property type="evidence" value="ECO:0007669"/>
    <property type="project" value="UniProtKB-KW"/>
</dbReference>
<organism evidence="6 7">
    <name type="scientific">Terrimicrobium sacchariphilum</name>
    <dbReference type="NCBI Taxonomy" id="690879"/>
    <lineage>
        <taxon>Bacteria</taxon>
        <taxon>Pseudomonadati</taxon>
        <taxon>Verrucomicrobiota</taxon>
        <taxon>Terrimicrobiia</taxon>
        <taxon>Terrimicrobiales</taxon>
        <taxon>Terrimicrobiaceae</taxon>
        <taxon>Terrimicrobium</taxon>
    </lineage>
</organism>
<name>A0A146GA60_TERSA</name>
<keyword evidence="7" id="KW-1185">Reference proteome</keyword>
<keyword evidence="1" id="KW-0808">Transferase</keyword>
<dbReference type="PANTHER" id="PTHR34388:SF1">
    <property type="entry name" value="DNA POLYMERASE III SUBUNIT DELTA"/>
    <property type="match status" value="1"/>
</dbReference>
<protein>
    <submittedName>
        <fullName evidence="6">DNA polymerase-3 subunit delta</fullName>
    </submittedName>
</protein>
<dbReference type="Gene3D" id="1.20.272.10">
    <property type="match status" value="1"/>
</dbReference>